<reference evidence="2" key="1">
    <citation type="journal article" date="2020" name="G3 (Bethesda)">
        <title>High-Quality Assemblies for Three Invasive Social Wasps from the &lt;i&gt;Vespula&lt;/i&gt; Genus.</title>
        <authorList>
            <person name="Harrop T.W.R."/>
            <person name="Guhlin J."/>
            <person name="McLaughlin G.M."/>
            <person name="Permina E."/>
            <person name="Stockwell P."/>
            <person name="Gilligan J."/>
            <person name="Le Lec M.F."/>
            <person name="Gruber M.A.M."/>
            <person name="Quinn O."/>
            <person name="Lovegrove M."/>
            <person name="Duncan E.J."/>
            <person name="Remnant E.J."/>
            <person name="Van Eeckhoven J."/>
            <person name="Graham B."/>
            <person name="Knapp R.A."/>
            <person name="Langford K.W."/>
            <person name="Kronenberg Z."/>
            <person name="Press M.O."/>
            <person name="Eacker S.M."/>
            <person name="Wilson-Rankin E.E."/>
            <person name="Purcell J."/>
            <person name="Lester P.J."/>
            <person name="Dearden P.K."/>
        </authorList>
    </citation>
    <scope>NUCLEOTIDE SEQUENCE</scope>
    <source>
        <strain evidence="2">Volc-1</strain>
    </source>
</reference>
<evidence type="ECO:0000313" key="2">
    <source>
        <dbReference type="EMBL" id="KAF7435753.1"/>
    </source>
</evidence>
<gene>
    <name evidence="2" type="ORF">H0235_003944</name>
</gene>
<dbReference type="AlphaFoldDB" id="A0A834PD58"/>
<proteinExistence type="predicted"/>
<dbReference type="EMBL" id="JACSDY010000002">
    <property type="protein sequence ID" value="KAF7435753.1"/>
    <property type="molecule type" value="Genomic_DNA"/>
</dbReference>
<protein>
    <submittedName>
        <fullName evidence="2">Uncharacterized protein</fullName>
    </submittedName>
</protein>
<keyword evidence="3" id="KW-1185">Reference proteome</keyword>
<sequence>MVRRRGPRTDDDISRSSNERSKESVKVDCRVPAPPEKAGQSEAHAAPVPFLFYSLTVVTRSSFLVSTPS</sequence>
<accession>A0A834PD58</accession>
<name>A0A834PD58_VESPE</name>
<evidence type="ECO:0000256" key="1">
    <source>
        <dbReference type="SAM" id="MobiDB-lite"/>
    </source>
</evidence>
<dbReference type="Proteomes" id="UP000600918">
    <property type="component" value="Unassembled WGS sequence"/>
</dbReference>
<organism evidence="2 3">
    <name type="scientific">Vespula pensylvanica</name>
    <name type="common">Western yellow jacket</name>
    <name type="synonym">Wasp</name>
    <dbReference type="NCBI Taxonomy" id="30213"/>
    <lineage>
        <taxon>Eukaryota</taxon>
        <taxon>Metazoa</taxon>
        <taxon>Ecdysozoa</taxon>
        <taxon>Arthropoda</taxon>
        <taxon>Hexapoda</taxon>
        <taxon>Insecta</taxon>
        <taxon>Pterygota</taxon>
        <taxon>Neoptera</taxon>
        <taxon>Endopterygota</taxon>
        <taxon>Hymenoptera</taxon>
        <taxon>Apocrita</taxon>
        <taxon>Aculeata</taxon>
        <taxon>Vespoidea</taxon>
        <taxon>Vespidae</taxon>
        <taxon>Vespinae</taxon>
        <taxon>Vespula</taxon>
    </lineage>
</organism>
<comment type="caution">
    <text evidence="2">The sequence shown here is derived from an EMBL/GenBank/DDBJ whole genome shotgun (WGS) entry which is preliminary data.</text>
</comment>
<evidence type="ECO:0000313" key="3">
    <source>
        <dbReference type="Proteomes" id="UP000600918"/>
    </source>
</evidence>
<feature type="region of interest" description="Disordered" evidence="1">
    <location>
        <begin position="1"/>
        <end position="42"/>
    </location>
</feature>
<feature type="compositionally biased region" description="Basic and acidic residues" evidence="1">
    <location>
        <begin position="7"/>
        <end position="29"/>
    </location>
</feature>